<dbReference type="PANTHER" id="PTHR40389">
    <property type="entry name" value="ENDOGENOUS RETROVIRUS GROUP K MEMBER 24 GAG POLYPROTEIN-RELATED"/>
    <property type="match status" value="1"/>
</dbReference>
<evidence type="ECO:0000313" key="7">
    <source>
        <dbReference type="EMBL" id="NXK41205.1"/>
    </source>
</evidence>
<dbReference type="GO" id="GO:0003676">
    <property type="term" value="F:nucleic acid binding"/>
    <property type="evidence" value="ECO:0007669"/>
    <property type="project" value="InterPro"/>
</dbReference>
<dbReference type="Proteomes" id="UP000520962">
    <property type="component" value="Unassembled WGS sequence"/>
</dbReference>
<dbReference type="InterPro" id="IPR008919">
    <property type="entry name" value="Retrov_capsid_N"/>
</dbReference>
<name>A0A7L0J9J6_PIPCL</name>
<proteinExistence type="predicted"/>
<dbReference type="InterPro" id="IPR008916">
    <property type="entry name" value="Retrov_capsid_C"/>
</dbReference>
<evidence type="ECO:0000259" key="6">
    <source>
        <dbReference type="PROSITE" id="PS50158"/>
    </source>
</evidence>
<dbReference type="Pfam" id="PF00607">
    <property type="entry name" value="Gag_p24"/>
    <property type="match status" value="1"/>
</dbReference>
<dbReference type="AlphaFoldDB" id="A0A7L0J9J6"/>
<feature type="non-terminal residue" evidence="7">
    <location>
        <position position="1"/>
    </location>
</feature>
<dbReference type="PROSITE" id="PS50158">
    <property type="entry name" value="ZF_CCHC"/>
    <property type="match status" value="1"/>
</dbReference>
<dbReference type="Pfam" id="PF19317">
    <property type="entry name" value="Gag_p24_C"/>
    <property type="match status" value="1"/>
</dbReference>
<feature type="non-terminal residue" evidence="7">
    <location>
        <position position="559"/>
    </location>
</feature>
<evidence type="ECO:0000313" key="8">
    <source>
        <dbReference type="Proteomes" id="UP000520962"/>
    </source>
</evidence>
<comment type="caution">
    <text evidence="7">The sequence shown here is derived from an EMBL/GenBank/DDBJ whole genome shotgun (WGS) entry which is preliminary data.</text>
</comment>
<dbReference type="Gene3D" id="4.10.60.10">
    <property type="entry name" value="Zinc finger, CCHC-type"/>
    <property type="match status" value="1"/>
</dbReference>
<keyword evidence="8" id="KW-1185">Reference proteome</keyword>
<dbReference type="SUPFAM" id="SSF47353">
    <property type="entry name" value="Retrovirus capsid dimerization domain-like"/>
    <property type="match status" value="1"/>
</dbReference>
<feature type="compositionally biased region" description="Polar residues" evidence="5">
    <location>
        <begin position="525"/>
        <end position="559"/>
    </location>
</feature>
<dbReference type="EMBL" id="VXAH01000417">
    <property type="protein sequence ID" value="NXK41205.1"/>
    <property type="molecule type" value="Genomic_DNA"/>
</dbReference>
<keyword evidence="2 4" id="KW-0863">Zinc-finger</keyword>
<evidence type="ECO:0000256" key="1">
    <source>
        <dbReference type="ARBA" id="ARBA00022723"/>
    </source>
</evidence>
<gene>
    <name evidence="7" type="primary">Ervk8_1</name>
    <name evidence="7" type="ORF">PIPCHL_R08730</name>
</gene>
<feature type="domain" description="CCHC-type" evidence="6">
    <location>
        <begin position="476"/>
        <end position="490"/>
    </location>
</feature>
<dbReference type="InterPro" id="IPR050195">
    <property type="entry name" value="Primate_lentivir_Gag_pol-like"/>
</dbReference>
<organism evidence="7 8">
    <name type="scientific">Piprites chloris</name>
    <name type="common">Wing-barred manakin</name>
    <dbReference type="NCBI Taxonomy" id="114369"/>
    <lineage>
        <taxon>Eukaryota</taxon>
        <taxon>Metazoa</taxon>
        <taxon>Chordata</taxon>
        <taxon>Craniata</taxon>
        <taxon>Vertebrata</taxon>
        <taxon>Euteleostomi</taxon>
        <taxon>Archelosauria</taxon>
        <taxon>Archosauria</taxon>
        <taxon>Dinosauria</taxon>
        <taxon>Saurischia</taxon>
        <taxon>Theropoda</taxon>
        <taxon>Coelurosauria</taxon>
        <taxon>Aves</taxon>
        <taxon>Neognathae</taxon>
        <taxon>Neoaves</taxon>
        <taxon>Telluraves</taxon>
        <taxon>Australaves</taxon>
        <taxon>Passeriformes</taxon>
        <taxon>Pipridae</taxon>
        <taxon>Piprites</taxon>
    </lineage>
</organism>
<dbReference type="SUPFAM" id="SSF57756">
    <property type="entry name" value="Retrovirus zinc finger-like domains"/>
    <property type="match status" value="1"/>
</dbReference>
<keyword evidence="1" id="KW-0479">Metal-binding</keyword>
<dbReference type="Gene3D" id="1.10.375.10">
    <property type="entry name" value="Human Immunodeficiency Virus Type 1 Capsid Protein"/>
    <property type="match status" value="1"/>
</dbReference>
<feature type="compositionally biased region" description="Polar residues" evidence="5">
    <location>
        <begin position="507"/>
        <end position="517"/>
    </location>
</feature>
<dbReference type="Gene3D" id="1.10.1200.30">
    <property type="match status" value="1"/>
</dbReference>
<evidence type="ECO:0000256" key="2">
    <source>
        <dbReference type="ARBA" id="ARBA00022771"/>
    </source>
</evidence>
<dbReference type="SMART" id="SM00343">
    <property type="entry name" value="ZnF_C2HC"/>
    <property type="match status" value="2"/>
</dbReference>
<evidence type="ECO:0000256" key="4">
    <source>
        <dbReference type="PROSITE-ProRule" id="PRU00047"/>
    </source>
</evidence>
<dbReference type="SUPFAM" id="SSF47943">
    <property type="entry name" value="Retrovirus capsid protein, N-terminal core domain"/>
    <property type="match status" value="1"/>
</dbReference>
<dbReference type="Pfam" id="PF00098">
    <property type="entry name" value="zf-CCHC"/>
    <property type="match status" value="1"/>
</dbReference>
<protein>
    <submittedName>
        <fullName evidence="7">GAK8 protein</fullName>
    </submittedName>
</protein>
<evidence type="ECO:0000256" key="3">
    <source>
        <dbReference type="ARBA" id="ARBA00022833"/>
    </source>
</evidence>
<accession>A0A7L0J9J6</accession>
<dbReference type="InterPro" id="IPR045345">
    <property type="entry name" value="Gag_p24_C"/>
</dbReference>
<dbReference type="GO" id="GO:0008270">
    <property type="term" value="F:zinc ion binding"/>
    <property type="evidence" value="ECO:0007669"/>
    <property type="project" value="UniProtKB-KW"/>
</dbReference>
<dbReference type="InterPro" id="IPR036875">
    <property type="entry name" value="Znf_CCHC_sf"/>
</dbReference>
<dbReference type="InterPro" id="IPR001878">
    <property type="entry name" value="Znf_CCHC"/>
</dbReference>
<dbReference type="GO" id="GO:0016032">
    <property type="term" value="P:viral process"/>
    <property type="evidence" value="ECO:0007669"/>
    <property type="project" value="InterPro"/>
</dbReference>
<dbReference type="PANTHER" id="PTHR40389:SF3">
    <property type="entry name" value="IGE-BINDING PROTEIN"/>
    <property type="match status" value="1"/>
</dbReference>
<feature type="region of interest" description="Disordered" evidence="5">
    <location>
        <begin position="507"/>
        <end position="559"/>
    </location>
</feature>
<reference evidence="7 8" key="1">
    <citation type="submission" date="2019-09" db="EMBL/GenBank/DDBJ databases">
        <title>Bird 10,000 Genomes (B10K) Project - Family phase.</title>
        <authorList>
            <person name="Zhang G."/>
        </authorList>
    </citation>
    <scope>NUCLEOTIDE SEQUENCE [LARGE SCALE GENOMIC DNA]</scope>
    <source>
        <strain evidence="7">B10K-DU-007-02</strain>
        <tissue evidence="7">Mixed tissue sample</tissue>
    </source>
</reference>
<feature type="region of interest" description="Disordered" evidence="5">
    <location>
        <begin position="130"/>
        <end position="152"/>
    </location>
</feature>
<sequence>ERQAAFDLFRCFLEKRGLLDKDLSKELANLLAYGTAVGCFADPNTVFEEGEWCTFGDKPWNATLEDGKTAKKLGKYWRTVINALKQHHAEQKAAQAASACLEAPISTPDSSTSPYPLPPATNQLYLPPVTGQWTGPAPAAPSSPPPRRHFPKPKVSHTVGRLRAAGEGGGTELAAARQKMWKNIAEQAMAEGDREAASAVAEAFPVVYTPTPGGGTTATVTALDWKLLIQLRSTVNESGIQGEPTRQMLNYLWAANILLPSDIKNIIRLILTQHQQILFNAHWQAVCQESVATLRQPGNPVHDVTLDEFMGLGSYARSEAQALLGPDKLSESMHLARVALDRIKSPGGTPSYMNMKQGRDEPFEAFMDRVAGGIQAAGVPDYMKGSQLKQCALQNCNPTVRSVIVTIPGNWGIEELLERVSQMPTGPQAMLIDAIQELGASIKEQAQAAQNQVLAALAPLQASVSRPSERRSLQVRCYQCGNIGHIRRDCTMKSVWCQRCQSDTHRTSACRQGSANRKPSARSPRASTQMGTPQNPTAFPVQQQLPFNQPQPGASDWSW</sequence>
<keyword evidence="3" id="KW-0862">Zinc</keyword>
<evidence type="ECO:0000256" key="5">
    <source>
        <dbReference type="SAM" id="MobiDB-lite"/>
    </source>
</evidence>